<dbReference type="SUPFAM" id="SSF47226">
    <property type="entry name" value="Histidine-containing phosphotransfer domain, HPT domain"/>
    <property type="match status" value="1"/>
</dbReference>
<protein>
    <recommendedName>
        <fullName evidence="3">Chemotaxis protein CheA</fullName>
        <ecNumber evidence="2">2.7.13.3</ecNumber>
    </recommendedName>
</protein>
<organism evidence="12 13">
    <name type="scientific">Pseudomonas fluorescens</name>
    <dbReference type="NCBI Taxonomy" id="294"/>
    <lineage>
        <taxon>Bacteria</taxon>
        <taxon>Pseudomonadati</taxon>
        <taxon>Pseudomonadota</taxon>
        <taxon>Gammaproteobacteria</taxon>
        <taxon>Pseudomonadales</taxon>
        <taxon>Pseudomonadaceae</taxon>
        <taxon>Pseudomonas</taxon>
    </lineage>
</organism>
<dbReference type="PROSITE" id="PS50109">
    <property type="entry name" value="HIS_KIN"/>
    <property type="match status" value="1"/>
</dbReference>
<evidence type="ECO:0000256" key="1">
    <source>
        <dbReference type="ARBA" id="ARBA00000085"/>
    </source>
</evidence>
<evidence type="ECO:0000256" key="6">
    <source>
        <dbReference type="ARBA" id="ARBA00022777"/>
    </source>
</evidence>
<dbReference type="SUPFAM" id="SSF55874">
    <property type="entry name" value="ATPase domain of HSP90 chaperone/DNA topoisomerase II/histidine kinase"/>
    <property type="match status" value="1"/>
</dbReference>
<dbReference type="SMART" id="SM00073">
    <property type="entry name" value="HPT"/>
    <property type="match status" value="1"/>
</dbReference>
<dbReference type="InterPro" id="IPR036890">
    <property type="entry name" value="HATPase_C_sf"/>
</dbReference>
<dbReference type="AlphaFoldDB" id="A0A423LFT9"/>
<evidence type="ECO:0000256" key="7">
    <source>
        <dbReference type="ARBA" id="ARBA00023012"/>
    </source>
</evidence>
<dbReference type="Proteomes" id="UP000285757">
    <property type="component" value="Unassembled WGS sequence"/>
</dbReference>
<dbReference type="PANTHER" id="PTHR43395">
    <property type="entry name" value="SENSOR HISTIDINE KINASE CHEA"/>
    <property type="match status" value="1"/>
</dbReference>
<feature type="modified residue" description="Phosphohistidine" evidence="9">
    <location>
        <position position="46"/>
    </location>
</feature>
<dbReference type="FunFam" id="3.30.565.10:FF:000016">
    <property type="entry name" value="Chemotaxis protein CheA, putative"/>
    <property type="match status" value="1"/>
</dbReference>
<accession>A0A423LFT9</accession>
<evidence type="ECO:0000259" key="10">
    <source>
        <dbReference type="PROSITE" id="PS50109"/>
    </source>
</evidence>
<keyword evidence="7" id="KW-0902">Two-component regulatory system</keyword>
<keyword evidence="5" id="KW-0808">Transferase</keyword>
<evidence type="ECO:0000259" key="11">
    <source>
        <dbReference type="PROSITE" id="PS50894"/>
    </source>
</evidence>
<dbReference type="InterPro" id="IPR036641">
    <property type="entry name" value="HPT_dom_sf"/>
</dbReference>
<dbReference type="Pfam" id="PF02518">
    <property type="entry name" value="HATPase_c"/>
    <property type="match status" value="1"/>
</dbReference>
<sequence>MNLNQARGPLVKEGRELLRAMEEILLDAENSLCSNEKLNAIFRAVHTIKGSAGLFGLKAVVRFTHSVESLLDRLRNGELVLTGAMITLLLSCGDYIASLLRAVEEHNEHIDPDSARRNMLLGQLDVYLKPAGVDIKTQSKATLAGRERAARDDFWQIFLRPNVDMERLAFDSQSFTPQLSKLGRIIYLRTLKEVNSATTEIDNVEDKYLGFDVVLESSASKQEIEVAFQFLRDESQLLIIPPVSTQDAYIKLIDSLPASPGRIGEILIKSGALTPRELQCVLARQKAAAYPAPPLGALLVEEKRVFLPMVFAALHKQKQAEDKRRQSQVSINVEIEKLNHLVKLIEALSSAGTRASLAALGDCSVALIKANETVAMLARQIRDTALSMQRVVIGDVFQCFSQAMIGISQEYGKNIRLVICGASTELDRSMVEKLTDLLMHIVRNSIDHGIEAPQERVVLGKPVPGELRLNAFRANGHIVIEVSDDGRGLDRQCILARAIEKGVVQANQMLSDREVLNLIFEPGVSTAARLTSLSGRGVGMDVVRRNIEQLNGEIDVFSEPGRGSMVRIRLPLTSKSMDGYQVCGEEQFGVLSMSNVVEYVSFIGQPDLHS</sequence>
<evidence type="ECO:0000256" key="9">
    <source>
        <dbReference type="PROSITE-ProRule" id="PRU00110"/>
    </source>
</evidence>
<evidence type="ECO:0000256" key="5">
    <source>
        <dbReference type="ARBA" id="ARBA00022679"/>
    </source>
</evidence>
<dbReference type="InterPro" id="IPR008207">
    <property type="entry name" value="Sig_transdc_His_kin_Hpt_dom"/>
</dbReference>
<dbReference type="Pfam" id="PF01627">
    <property type="entry name" value="Hpt"/>
    <property type="match status" value="1"/>
</dbReference>
<feature type="domain" description="Histidine kinase" evidence="10">
    <location>
        <begin position="298"/>
        <end position="574"/>
    </location>
</feature>
<dbReference type="InterPro" id="IPR004358">
    <property type="entry name" value="Sig_transdc_His_kin-like_C"/>
</dbReference>
<dbReference type="SMART" id="SM00387">
    <property type="entry name" value="HATPase_c"/>
    <property type="match status" value="1"/>
</dbReference>
<evidence type="ECO:0000313" key="13">
    <source>
        <dbReference type="Proteomes" id="UP000285757"/>
    </source>
</evidence>
<dbReference type="EMBL" id="MOBU01000010">
    <property type="protein sequence ID" value="RON67163.1"/>
    <property type="molecule type" value="Genomic_DNA"/>
</dbReference>
<comment type="function">
    <text evidence="8">Involved in the transmission of sensory signals from the chemoreceptors to the flagellar motors. CheA is autophosphorylated; it can transfer its phosphate group to either CheB or CheY.</text>
</comment>
<dbReference type="GO" id="GO:0000155">
    <property type="term" value="F:phosphorelay sensor kinase activity"/>
    <property type="evidence" value="ECO:0007669"/>
    <property type="project" value="UniProtKB-ARBA"/>
</dbReference>
<evidence type="ECO:0000313" key="12">
    <source>
        <dbReference type="EMBL" id="RON67163.1"/>
    </source>
</evidence>
<comment type="caution">
    <text evidence="12">The sequence shown here is derived from an EMBL/GenBank/DDBJ whole genome shotgun (WGS) entry which is preliminary data.</text>
</comment>
<dbReference type="Gene3D" id="1.20.120.160">
    <property type="entry name" value="HPT domain"/>
    <property type="match status" value="1"/>
</dbReference>
<keyword evidence="4 9" id="KW-0597">Phosphoprotein</keyword>
<evidence type="ECO:0000256" key="4">
    <source>
        <dbReference type="ARBA" id="ARBA00022553"/>
    </source>
</evidence>
<dbReference type="CDD" id="cd00088">
    <property type="entry name" value="HPT"/>
    <property type="match status" value="1"/>
</dbReference>
<dbReference type="Gene3D" id="3.30.565.10">
    <property type="entry name" value="Histidine kinase-like ATPase, C-terminal domain"/>
    <property type="match status" value="1"/>
</dbReference>
<dbReference type="PANTHER" id="PTHR43395:SF10">
    <property type="entry name" value="CHEMOTAXIS PROTEIN CHEA"/>
    <property type="match status" value="1"/>
</dbReference>
<proteinExistence type="predicted"/>
<evidence type="ECO:0000256" key="3">
    <source>
        <dbReference type="ARBA" id="ARBA00021495"/>
    </source>
</evidence>
<dbReference type="InterPro" id="IPR005467">
    <property type="entry name" value="His_kinase_dom"/>
</dbReference>
<evidence type="ECO:0000256" key="2">
    <source>
        <dbReference type="ARBA" id="ARBA00012438"/>
    </source>
</evidence>
<feature type="domain" description="HPt" evidence="11">
    <location>
        <begin position="1"/>
        <end position="103"/>
    </location>
</feature>
<dbReference type="PROSITE" id="PS50894">
    <property type="entry name" value="HPT"/>
    <property type="match status" value="1"/>
</dbReference>
<evidence type="ECO:0000256" key="8">
    <source>
        <dbReference type="ARBA" id="ARBA00035100"/>
    </source>
</evidence>
<gene>
    <name evidence="12" type="ORF">BK671_14380</name>
</gene>
<dbReference type="RefSeq" id="WP_185037008.1">
    <property type="nucleotide sequence ID" value="NZ_MOBU01000010.1"/>
</dbReference>
<keyword evidence="6" id="KW-0418">Kinase</keyword>
<dbReference type="InterPro" id="IPR051315">
    <property type="entry name" value="Bact_Chemotaxis_CheA"/>
</dbReference>
<reference evidence="12 13" key="1">
    <citation type="submission" date="2016-10" db="EMBL/GenBank/DDBJ databases">
        <title>Comparative genome analysis of multiple Pseudomonas spp. focuses on biocontrol and plant growth promoting traits.</title>
        <authorList>
            <person name="Tao X.-Y."/>
            <person name="Taylor C.G."/>
        </authorList>
    </citation>
    <scope>NUCLEOTIDE SEQUENCE [LARGE SCALE GENOMIC DNA]</scope>
    <source>
        <strain evidence="12 13">24D3</strain>
    </source>
</reference>
<dbReference type="PRINTS" id="PR00344">
    <property type="entry name" value="BCTRLSENSOR"/>
</dbReference>
<name>A0A423LFT9_PSEFL</name>
<comment type="catalytic activity">
    <reaction evidence="1">
        <text>ATP + protein L-histidine = ADP + protein N-phospho-L-histidine.</text>
        <dbReference type="EC" id="2.7.13.3"/>
    </reaction>
</comment>
<dbReference type="EC" id="2.7.13.3" evidence="2"/>
<dbReference type="InterPro" id="IPR003594">
    <property type="entry name" value="HATPase_dom"/>
</dbReference>